<reference evidence="2" key="2">
    <citation type="submission" date="2022-08" db="EMBL/GenBank/DDBJ databases">
        <authorList>
            <person name="Dong C."/>
        </authorList>
    </citation>
    <scope>NUCLEOTIDE SEQUENCE</scope>
    <source>
        <strain evidence="2">59MF3M-4</strain>
    </source>
</reference>
<dbReference type="PROSITE" id="PS51354">
    <property type="entry name" value="GLUTAREDOXIN_2"/>
    <property type="match status" value="1"/>
</dbReference>
<dbReference type="InterPro" id="IPR004045">
    <property type="entry name" value="Glutathione_S-Trfase_N"/>
</dbReference>
<organism evidence="2 3">
    <name type="scientific">Thalassolituus pacificus</name>
    <dbReference type="NCBI Taxonomy" id="2975440"/>
    <lineage>
        <taxon>Bacteria</taxon>
        <taxon>Pseudomonadati</taxon>
        <taxon>Pseudomonadota</taxon>
        <taxon>Gammaproteobacteria</taxon>
        <taxon>Oceanospirillales</taxon>
        <taxon>Oceanospirillaceae</taxon>
        <taxon>Thalassolituus</taxon>
    </lineage>
</organism>
<dbReference type="SUPFAM" id="SSF52833">
    <property type="entry name" value="Thioredoxin-like"/>
    <property type="match status" value="1"/>
</dbReference>
<dbReference type="Gene3D" id="3.40.30.10">
    <property type="entry name" value="Glutaredoxin"/>
    <property type="match status" value="1"/>
</dbReference>
<dbReference type="Pfam" id="PF13417">
    <property type="entry name" value="GST_N_3"/>
    <property type="match status" value="1"/>
</dbReference>
<dbReference type="CDD" id="cd00570">
    <property type="entry name" value="GST_N_family"/>
    <property type="match status" value="1"/>
</dbReference>
<feature type="domain" description="GST N-terminal" evidence="1">
    <location>
        <begin position="44"/>
        <end position="119"/>
    </location>
</feature>
<dbReference type="Proteomes" id="UP001147830">
    <property type="component" value="Unassembled WGS sequence"/>
</dbReference>
<dbReference type="AlphaFoldDB" id="A0A9X2WIY3"/>
<evidence type="ECO:0000313" key="3">
    <source>
        <dbReference type="Proteomes" id="UP001147830"/>
    </source>
</evidence>
<dbReference type="InterPro" id="IPR036249">
    <property type="entry name" value="Thioredoxin-like_sf"/>
</dbReference>
<keyword evidence="3" id="KW-1185">Reference proteome</keyword>
<name>A0A9X2WIY3_9GAMM</name>
<accession>A0A9X2WIY3</accession>
<evidence type="ECO:0000259" key="1">
    <source>
        <dbReference type="Pfam" id="PF13417"/>
    </source>
</evidence>
<sequence>MNYLTRQLKGKALDIVDRLLPVRPVMRSANEQLLLDRESRRMHLYYCRSCPSSITVKRHCERLGLRVVEKDVLRVNAYRNELLNGGGAPKVPCLRVDDEQGGQWLYSPDAILDYLKNRF</sequence>
<gene>
    <name evidence="2" type="ORF">NYR02_18420</name>
</gene>
<dbReference type="RefSeq" id="WP_260977836.1">
    <property type="nucleotide sequence ID" value="NZ_JAOANI010000031.1"/>
</dbReference>
<reference evidence="2" key="1">
    <citation type="journal article" date="2022" name="Front. Microbiol.">
        <title>Genome-based taxonomic rearrangement of Oceanobacter-related bacteria including the description of Thalassolituus hydrocarbonoclasticus sp. nov. and Thalassolituus pacificus sp. nov. and emended description of the genus Thalassolituus.</title>
        <authorList>
            <person name="Dong C."/>
            <person name="Wei L."/>
            <person name="Wang J."/>
            <person name="Lai Q."/>
            <person name="Huang Z."/>
            <person name="Shao Z."/>
        </authorList>
    </citation>
    <scope>NUCLEOTIDE SEQUENCE</scope>
    <source>
        <strain evidence="2">59MF3M-4</strain>
    </source>
</reference>
<proteinExistence type="predicted"/>
<evidence type="ECO:0000313" key="2">
    <source>
        <dbReference type="EMBL" id="MCT7361004.1"/>
    </source>
</evidence>
<protein>
    <submittedName>
        <fullName evidence="2">Glutaredoxin</fullName>
    </submittedName>
</protein>
<comment type="caution">
    <text evidence="2">The sequence shown here is derived from an EMBL/GenBank/DDBJ whole genome shotgun (WGS) entry which is preliminary data.</text>
</comment>
<dbReference type="EMBL" id="JAOANI010000031">
    <property type="protein sequence ID" value="MCT7361004.1"/>
    <property type="molecule type" value="Genomic_DNA"/>
</dbReference>